<comment type="caution">
    <text evidence="1">The sequence shown here is derived from an EMBL/GenBank/DDBJ whole genome shotgun (WGS) entry which is preliminary data.</text>
</comment>
<dbReference type="EMBL" id="NOZQ01000185">
    <property type="protein sequence ID" value="OYD14393.1"/>
    <property type="molecule type" value="Genomic_DNA"/>
</dbReference>
<sequence length="155" mass="18373">MLNTGIRATISRGKPETQDRLRRDRSYILSVYLGERRRIEIGKLGEFLFKRGNYLYVGSGKKNIEKRIERHLKREKKIFWHIDYLLRYANVRGVWVSEREESEVARTLESLLEIPVPGFGSSDKRHDRSHLFYGNLPESLLGDMDFLRFIPLHPR</sequence>
<dbReference type="Proteomes" id="UP000215215">
    <property type="component" value="Unassembled WGS sequence"/>
</dbReference>
<dbReference type="PANTHER" id="PTHR37460">
    <property type="entry name" value="ENDONUCLEASE III"/>
    <property type="match status" value="1"/>
</dbReference>
<accession>A0A235BPG5</accession>
<evidence type="ECO:0000313" key="1">
    <source>
        <dbReference type="EMBL" id="OYD14393.1"/>
    </source>
</evidence>
<dbReference type="PANTHER" id="PTHR37460:SF1">
    <property type="entry name" value="ENDONUCLEASE III"/>
    <property type="match status" value="1"/>
</dbReference>
<dbReference type="Pfam" id="PF01986">
    <property type="entry name" value="DUF123"/>
    <property type="match status" value="1"/>
</dbReference>
<organism evidence="1 2">
    <name type="scientific">candidate division WOR-3 bacterium JGI_Cruoil_03_44_89</name>
    <dbReference type="NCBI Taxonomy" id="1973748"/>
    <lineage>
        <taxon>Bacteria</taxon>
        <taxon>Bacteria division WOR-3</taxon>
    </lineage>
</organism>
<dbReference type="CDD" id="cd10441">
    <property type="entry name" value="GIY-YIG_COG1833"/>
    <property type="match status" value="1"/>
</dbReference>
<evidence type="ECO:0008006" key="3">
    <source>
        <dbReference type="Google" id="ProtNLM"/>
    </source>
</evidence>
<dbReference type="AlphaFoldDB" id="A0A235BPG5"/>
<evidence type="ECO:0000313" key="2">
    <source>
        <dbReference type="Proteomes" id="UP000215215"/>
    </source>
</evidence>
<name>A0A235BPG5_UNCW3</name>
<gene>
    <name evidence="1" type="ORF">CH333_08105</name>
</gene>
<proteinExistence type="predicted"/>
<dbReference type="InterPro" id="IPR002837">
    <property type="entry name" value="DUF123"/>
</dbReference>
<reference evidence="1 2" key="1">
    <citation type="submission" date="2017-07" db="EMBL/GenBank/DDBJ databases">
        <title>Recovery of genomes from metagenomes via a dereplication, aggregation, and scoring strategy.</title>
        <authorList>
            <person name="Sieber C.M."/>
            <person name="Probst A.J."/>
            <person name="Sharrar A."/>
            <person name="Thomas B.C."/>
            <person name="Hess M."/>
            <person name="Tringe S.G."/>
            <person name="Banfield J.F."/>
        </authorList>
    </citation>
    <scope>NUCLEOTIDE SEQUENCE [LARGE SCALE GENOMIC DNA]</scope>
    <source>
        <strain evidence="1">JGI_Cruoil_03_44_89</strain>
    </source>
</reference>
<protein>
    <recommendedName>
        <fullName evidence="3">GIY-YIG domain-containing protein</fullName>
    </recommendedName>
</protein>